<keyword evidence="4" id="KW-1185">Reference proteome</keyword>
<dbReference type="Proteomes" id="UP000619838">
    <property type="component" value="Unassembled WGS sequence"/>
</dbReference>
<proteinExistence type="predicted"/>
<protein>
    <recommendedName>
        <fullName evidence="5">Wadjet protein JetD C-terminal domain-containing protein</fullName>
    </recommendedName>
</protein>
<evidence type="ECO:0008006" key="5">
    <source>
        <dbReference type="Google" id="ProtNLM"/>
    </source>
</evidence>
<dbReference type="Pfam" id="PF09983">
    <property type="entry name" value="JetD_C"/>
    <property type="match status" value="1"/>
</dbReference>
<reference evidence="3 4" key="1">
    <citation type="journal article" date="2020" name="Microorganisms">
        <title>Simultaneous Genome Sequencing of Prosthecochloris ethylica and Desulfuromonas acetoxidans within a Syntrophic Mixture Reveals Unique Pili and Protein Interactions.</title>
        <authorList>
            <person name="Kyndt J.A."/>
            <person name="Van Beeumen J.J."/>
            <person name="Meyer T.E."/>
        </authorList>
    </citation>
    <scope>NUCLEOTIDE SEQUENCE [LARGE SCALE GENOMIC DNA]</scope>
    <source>
        <strain evidence="3 4">N3</strain>
    </source>
</reference>
<feature type="domain" description="Wadjet protein JetD C-terminal" evidence="1">
    <location>
        <begin position="210"/>
        <end position="384"/>
    </location>
</feature>
<feature type="domain" description="DUF3322" evidence="2">
    <location>
        <begin position="6"/>
        <end position="187"/>
    </location>
</feature>
<dbReference type="InterPro" id="IPR024534">
    <property type="entry name" value="JetD_C"/>
</dbReference>
<gene>
    <name evidence="3" type="ORF">INT08_07155</name>
</gene>
<dbReference type="InterPro" id="IPR014544">
    <property type="entry name" value="UCP028408"/>
</dbReference>
<evidence type="ECO:0000259" key="2">
    <source>
        <dbReference type="Pfam" id="PF11795"/>
    </source>
</evidence>
<dbReference type="PIRSF" id="PIRSF028408">
    <property type="entry name" value="UCP028408"/>
    <property type="match status" value="1"/>
</dbReference>
<accession>A0ABR9XSQ2</accession>
<evidence type="ECO:0000313" key="4">
    <source>
        <dbReference type="Proteomes" id="UP000619838"/>
    </source>
</evidence>
<dbReference type="Pfam" id="PF11795">
    <property type="entry name" value="DUF3322"/>
    <property type="match status" value="1"/>
</dbReference>
<evidence type="ECO:0000313" key="3">
    <source>
        <dbReference type="EMBL" id="MBF0636947.1"/>
    </source>
</evidence>
<comment type="caution">
    <text evidence="3">The sequence shown here is derived from an EMBL/GenBank/DDBJ whole genome shotgun (WGS) entry which is preliminary data.</text>
</comment>
<dbReference type="InterPro" id="IPR024537">
    <property type="entry name" value="DUF3322"/>
</dbReference>
<sequence length="389" mass="44941">MGWTTPDDLKLQLQRLWQRGFLLAAVLDDSEFFPRRLKLKGPTTRELSDRYGEVREWIALLSSSVGWYRIAWRRVNHRQLGANDLPAEIWVDSLDDALEAVGRKREARHFLELVRLTRVRLPEVVPLLERRPLRVLELADVWAALLDIVSWMRDHPRPGVYVRQIDLPGVHTKMIEQHRGILAEMFDLVLPAEAIDHEAVGAGGFLQRYGFRQKPSRVRFRMLDPVLAVVPAAGDQEMSVTSETFAALDLPVESVFMTENEINFLAFPRVPRAMVVFGGGYGFEHLADVAWLQERQLFYWGDIDTHGFAILNQLRGLFPNVVSFLMDEVTLLAHRKFWIEEPKPQTAHLARLTPEEHALYHRLLHRHWGFNVRLEQENVSFGKIGDVVQ</sequence>
<dbReference type="EMBL" id="JADGII010000010">
    <property type="protein sequence ID" value="MBF0636947.1"/>
    <property type="molecule type" value="Genomic_DNA"/>
</dbReference>
<dbReference type="RefSeq" id="WP_175187332.1">
    <property type="nucleotide sequence ID" value="NZ_JABVZQ010000007.1"/>
</dbReference>
<name>A0ABR9XSQ2_9CHLB</name>
<evidence type="ECO:0000259" key="1">
    <source>
        <dbReference type="Pfam" id="PF09983"/>
    </source>
</evidence>
<organism evidence="3 4">
    <name type="scientific">Prosthecochloris ethylica</name>
    <dbReference type="NCBI Taxonomy" id="2743976"/>
    <lineage>
        <taxon>Bacteria</taxon>
        <taxon>Pseudomonadati</taxon>
        <taxon>Chlorobiota</taxon>
        <taxon>Chlorobiia</taxon>
        <taxon>Chlorobiales</taxon>
        <taxon>Chlorobiaceae</taxon>
        <taxon>Prosthecochloris</taxon>
    </lineage>
</organism>